<sequence>MADNDITPMTDGDITPPPASTQFEPATPLKTEGVDFSPADASAGSGRTTDAKQAIRDGAGKVGQQASEKLRSFADDGKARAGSALDQLSQLLTDAAGQVDDKLGGQYGQYARTAADQVSGFSDTIKNKNVDELIEDARGFVKASPAVAIGIAAALGFAVARLVQSGVDAQRD</sequence>
<reference evidence="2 3" key="1">
    <citation type="submission" date="2023-07" db="EMBL/GenBank/DDBJ databases">
        <authorList>
            <person name="Kim M.K."/>
        </authorList>
    </citation>
    <scope>NUCLEOTIDE SEQUENCE [LARGE SCALE GENOMIC DNA]</scope>
    <source>
        <strain evidence="2 3">KR1UV-12</strain>
    </source>
</reference>
<keyword evidence="3" id="KW-1185">Reference proteome</keyword>
<dbReference type="EMBL" id="JAUUDS010000001">
    <property type="protein sequence ID" value="MDP1026065.1"/>
    <property type="molecule type" value="Genomic_DNA"/>
</dbReference>
<protein>
    <recommendedName>
        <fullName evidence="4">CsbD family protein</fullName>
    </recommendedName>
</protein>
<proteinExistence type="predicted"/>
<accession>A0ABT9EGG7</accession>
<name>A0ABT9EGG7_9SPHN</name>
<evidence type="ECO:0000313" key="2">
    <source>
        <dbReference type="EMBL" id="MDP1026065.1"/>
    </source>
</evidence>
<evidence type="ECO:0008006" key="4">
    <source>
        <dbReference type="Google" id="ProtNLM"/>
    </source>
</evidence>
<organism evidence="2 3">
    <name type="scientific">Sphingomonas aurea</name>
    <dbReference type="NCBI Taxonomy" id="3063994"/>
    <lineage>
        <taxon>Bacteria</taxon>
        <taxon>Pseudomonadati</taxon>
        <taxon>Pseudomonadota</taxon>
        <taxon>Alphaproteobacteria</taxon>
        <taxon>Sphingomonadales</taxon>
        <taxon>Sphingomonadaceae</taxon>
        <taxon>Sphingomonas</taxon>
    </lineage>
</organism>
<evidence type="ECO:0000313" key="3">
    <source>
        <dbReference type="Proteomes" id="UP001230685"/>
    </source>
</evidence>
<dbReference type="Gene3D" id="1.20.120.20">
    <property type="entry name" value="Apolipoprotein"/>
    <property type="match status" value="1"/>
</dbReference>
<feature type="region of interest" description="Disordered" evidence="1">
    <location>
        <begin position="1"/>
        <end position="66"/>
    </location>
</feature>
<evidence type="ECO:0000256" key="1">
    <source>
        <dbReference type="SAM" id="MobiDB-lite"/>
    </source>
</evidence>
<dbReference type="RefSeq" id="WP_305171634.1">
    <property type="nucleotide sequence ID" value="NZ_JAUUDS010000001.1"/>
</dbReference>
<comment type="caution">
    <text evidence="2">The sequence shown here is derived from an EMBL/GenBank/DDBJ whole genome shotgun (WGS) entry which is preliminary data.</text>
</comment>
<feature type="compositionally biased region" description="Basic and acidic residues" evidence="1">
    <location>
        <begin position="49"/>
        <end position="59"/>
    </location>
</feature>
<dbReference type="Proteomes" id="UP001230685">
    <property type="component" value="Unassembled WGS sequence"/>
</dbReference>
<gene>
    <name evidence="2" type="ORF">Q5H91_02480</name>
</gene>